<evidence type="ECO:0000313" key="3">
    <source>
        <dbReference type="Proteomes" id="UP000001072"/>
    </source>
</evidence>
<feature type="compositionally biased region" description="Polar residues" evidence="1">
    <location>
        <begin position="149"/>
        <end position="168"/>
    </location>
</feature>
<dbReference type="EMBL" id="GL883094">
    <property type="protein sequence ID" value="EGG10537.1"/>
    <property type="molecule type" value="Genomic_DNA"/>
</dbReference>
<reference evidence="3" key="1">
    <citation type="journal article" date="2011" name="Proc. Natl. Acad. Sci. U.S.A.">
        <title>Obligate biotrophy features unraveled by the genomic analysis of rust fungi.</title>
        <authorList>
            <person name="Duplessis S."/>
            <person name="Cuomo C.A."/>
            <person name="Lin Y.-C."/>
            <person name="Aerts A."/>
            <person name="Tisserant E."/>
            <person name="Veneault-Fourrey C."/>
            <person name="Joly D.L."/>
            <person name="Hacquard S."/>
            <person name="Amselem J."/>
            <person name="Cantarel B.L."/>
            <person name="Chiu R."/>
            <person name="Coutinho P.M."/>
            <person name="Feau N."/>
            <person name="Field M."/>
            <person name="Frey P."/>
            <person name="Gelhaye E."/>
            <person name="Goldberg J."/>
            <person name="Grabherr M.G."/>
            <person name="Kodira C.D."/>
            <person name="Kohler A."/>
            <person name="Kuees U."/>
            <person name="Lindquist E.A."/>
            <person name="Lucas S.M."/>
            <person name="Mago R."/>
            <person name="Mauceli E."/>
            <person name="Morin E."/>
            <person name="Murat C."/>
            <person name="Pangilinan J.L."/>
            <person name="Park R."/>
            <person name="Pearson M."/>
            <person name="Quesneville H."/>
            <person name="Rouhier N."/>
            <person name="Sakthikumar S."/>
            <person name="Salamov A.A."/>
            <person name="Schmutz J."/>
            <person name="Selles B."/>
            <person name="Shapiro H."/>
            <person name="Tanguay P."/>
            <person name="Tuskan G.A."/>
            <person name="Henrissat B."/>
            <person name="Van de Peer Y."/>
            <person name="Rouze P."/>
            <person name="Ellis J.G."/>
            <person name="Dodds P.N."/>
            <person name="Schein J.E."/>
            <person name="Zhong S."/>
            <person name="Hamelin R.C."/>
            <person name="Grigoriev I.V."/>
            <person name="Szabo L.J."/>
            <person name="Martin F."/>
        </authorList>
    </citation>
    <scope>NUCLEOTIDE SEQUENCE [LARGE SCALE GENOMIC DNA]</scope>
    <source>
        <strain evidence="3">98AG31 / pathotype 3-4-7</strain>
    </source>
</reference>
<name>F4RAU4_MELLP</name>
<gene>
    <name evidence="2" type="ORF">MELLADRAFT_93553</name>
</gene>
<feature type="compositionally biased region" description="Basic residues" evidence="1">
    <location>
        <begin position="172"/>
        <end position="183"/>
    </location>
</feature>
<protein>
    <recommendedName>
        <fullName evidence="4">OTU domain-containing protein</fullName>
    </recommendedName>
</protein>
<evidence type="ECO:0000313" key="2">
    <source>
        <dbReference type="EMBL" id="EGG10537.1"/>
    </source>
</evidence>
<proteinExistence type="predicted"/>
<keyword evidence="3" id="KW-1185">Reference proteome</keyword>
<dbReference type="AlphaFoldDB" id="F4RAU4"/>
<sequence>MILIHSSLSVIPETPEADAPLSYDPQWLDTERARPNVSQPLPTSPLSHPATSPHLLTLPIDFVDHEVGDTSFDLEALLPTPARPPNQHQDSSAVAHDPPNDDPPPMDMEDSAARDALVTDQVTHSSIRCPTNTKKRARAIDCDLTKAQSDDSNTFRRSTRQNPIHPTNSHTGTRRSTRHSGRSRLAKNVYGHCGYRAIAFSLGRTEDQWHSVRAELIQELRSKHEFYNIHFQAHKRGDGDVDDHIKAIQTEREDVLDTPALWLDSAQMMYIIATTYKRMFCVYSVDHSFSALPLDSPANNNPPIFLFFDRNRVHFLSLSISSPSIPIPEPWLEWHNLAVSEAKGWVNKFSSCFCMFKTCVVPVIAAQKAKLYRKNPGNVVDLMSD</sequence>
<dbReference type="VEuPathDB" id="FungiDB:MELLADRAFT_93553"/>
<dbReference type="GeneID" id="18936613"/>
<dbReference type="HOGENOM" id="CLU_717802_0_0_1"/>
<feature type="region of interest" description="Disordered" evidence="1">
    <location>
        <begin position="76"/>
        <end position="110"/>
    </location>
</feature>
<dbReference type="RefSeq" id="XP_007406006.1">
    <property type="nucleotide sequence ID" value="XM_007405944.1"/>
</dbReference>
<feature type="region of interest" description="Disordered" evidence="1">
    <location>
        <begin position="149"/>
        <end position="183"/>
    </location>
</feature>
<dbReference type="OrthoDB" id="2379842at2759"/>
<organism evidence="3">
    <name type="scientific">Melampsora larici-populina (strain 98AG31 / pathotype 3-4-7)</name>
    <name type="common">Poplar leaf rust fungus</name>
    <dbReference type="NCBI Taxonomy" id="747676"/>
    <lineage>
        <taxon>Eukaryota</taxon>
        <taxon>Fungi</taxon>
        <taxon>Dikarya</taxon>
        <taxon>Basidiomycota</taxon>
        <taxon>Pucciniomycotina</taxon>
        <taxon>Pucciniomycetes</taxon>
        <taxon>Pucciniales</taxon>
        <taxon>Melampsoraceae</taxon>
        <taxon>Melampsora</taxon>
    </lineage>
</organism>
<dbReference type="Gene3D" id="3.90.70.80">
    <property type="match status" value="1"/>
</dbReference>
<evidence type="ECO:0000256" key="1">
    <source>
        <dbReference type="SAM" id="MobiDB-lite"/>
    </source>
</evidence>
<evidence type="ECO:0008006" key="4">
    <source>
        <dbReference type="Google" id="ProtNLM"/>
    </source>
</evidence>
<dbReference type="CDD" id="cd22744">
    <property type="entry name" value="OTU"/>
    <property type="match status" value="1"/>
</dbReference>
<dbReference type="Proteomes" id="UP000001072">
    <property type="component" value="Unassembled WGS sequence"/>
</dbReference>
<dbReference type="KEGG" id="mlr:MELLADRAFT_93553"/>
<dbReference type="InParanoid" id="F4RAU4"/>
<accession>F4RAU4</accession>